<keyword evidence="2" id="KW-0813">Transport</keyword>
<keyword evidence="4" id="KW-0574">Periplasm</keyword>
<dbReference type="Pfam" id="PF13416">
    <property type="entry name" value="SBP_bac_8"/>
    <property type="match status" value="1"/>
</dbReference>
<reference evidence="5" key="1">
    <citation type="submission" date="2020-05" db="EMBL/GenBank/DDBJ databases">
        <authorList>
            <person name="Chiriac C."/>
            <person name="Salcher M."/>
            <person name="Ghai R."/>
            <person name="Kavagutti S V."/>
        </authorList>
    </citation>
    <scope>NUCLEOTIDE SEQUENCE</scope>
</reference>
<dbReference type="InterPro" id="IPR006059">
    <property type="entry name" value="SBP"/>
</dbReference>
<gene>
    <name evidence="5" type="ORF">UFOPK4098_00626</name>
</gene>
<protein>
    <submittedName>
        <fullName evidence="5">Unannotated protein</fullName>
    </submittedName>
</protein>
<evidence type="ECO:0000256" key="3">
    <source>
        <dbReference type="ARBA" id="ARBA00022729"/>
    </source>
</evidence>
<dbReference type="NCBIfam" id="TIGR01409">
    <property type="entry name" value="TAT_signal_seq"/>
    <property type="match status" value="1"/>
</dbReference>
<dbReference type="PANTHER" id="PTHR30222">
    <property type="entry name" value="SPERMIDINE/PUTRESCINE-BINDING PERIPLASMIC PROTEIN"/>
    <property type="match status" value="1"/>
</dbReference>
<dbReference type="GO" id="GO:0042597">
    <property type="term" value="C:periplasmic space"/>
    <property type="evidence" value="ECO:0007669"/>
    <property type="project" value="UniProtKB-SubCell"/>
</dbReference>
<dbReference type="Gene3D" id="3.40.190.10">
    <property type="entry name" value="Periplasmic binding protein-like II"/>
    <property type="match status" value="2"/>
</dbReference>
<comment type="subcellular location">
    <subcellularLocation>
        <location evidence="1">Periplasm</location>
    </subcellularLocation>
</comment>
<dbReference type="SUPFAM" id="SSF53850">
    <property type="entry name" value="Periplasmic binding protein-like II"/>
    <property type="match status" value="1"/>
</dbReference>
<evidence type="ECO:0000256" key="1">
    <source>
        <dbReference type="ARBA" id="ARBA00004418"/>
    </source>
</evidence>
<proteinExistence type="predicted"/>
<accession>A0A6J7QI86</accession>
<dbReference type="PRINTS" id="PR00909">
    <property type="entry name" value="SPERMDNBNDNG"/>
</dbReference>
<dbReference type="GO" id="GO:0019808">
    <property type="term" value="F:polyamine binding"/>
    <property type="evidence" value="ECO:0007669"/>
    <property type="project" value="InterPro"/>
</dbReference>
<dbReference type="InterPro" id="IPR019546">
    <property type="entry name" value="TAT_signal_bac_arc"/>
</dbReference>
<dbReference type="AlphaFoldDB" id="A0A6J7QI86"/>
<dbReference type="PROSITE" id="PS51318">
    <property type="entry name" value="TAT"/>
    <property type="match status" value="1"/>
</dbReference>
<dbReference type="InterPro" id="IPR001188">
    <property type="entry name" value="Sperm_putr-bd"/>
</dbReference>
<evidence type="ECO:0000256" key="2">
    <source>
        <dbReference type="ARBA" id="ARBA00022448"/>
    </source>
</evidence>
<dbReference type="InterPro" id="IPR006311">
    <property type="entry name" value="TAT_signal"/>
</dbReference>
<dbReference type="EMBL" id="CAFBPN010000023">
    <property type="protein sequence ID" value="CAB5016736.1"/>
    <property type="molecule type" value="Genomic_DNA"/>
</dbReference>
<sequence>MSNDREPVRILAHESVAEGITERLEAAMSRRKFLGAIGAAAAAAALASCGDKVYNYYGGASPTASTLVERRLNLYSWADYTDPELLAAWGDTTVAIYNSSEDLIKKLTAANGKSGFDVVVPTGMFIPEMVRRGLLEQLDLTKIPNFNQLDVQYTDQTWDRKNTYSVCKAWGSVGWLYDSTVVTKPIATWNDFIEAAKGEASGKTSLLDAPIDTTGLYFWANDIEWDNDNAEAMAACKSLLLNDLAPHLAGLDSAPQGVIADTPYALSQVFTGDARRCLLALKEAGQDVSKWKFGVGAPKTELWMDNYCIVKDARHKEAAYDYINFMLDPLNAARDAMFIGANTGTASLREMIPSELPFQEFLFFSPEELARMVPGKYSQGLDEAVAIHTELSKKTSAGTPVKG</sequence>
<evidence type="ECO:0000256" key="4">
    <source>
        <dbReference type="ARBA" id="ARBA00022764"/>
    </source>
</evidence>
<dbReference type="CDD" id="cd13590">
    <property type="entry name" value="PBP2_PotD_PotF_like"/>
    <property type="match status" value="1"/>
</dbReference>
<name>A0A6J7QI86_9ZZZZ</name>
<keyword evidence="3" id="KW-0732">Signal</keyword>
<dbReference type="PANTHER" id="PTHR30222:SF17">
    <property type="entry name" value="SPERMIDINE_PUTRESCINE-BINDING PERIPLASMIC PROTEIN"/>
    <property type="match status" value="1"/>
</dbReference>
<dbReference type="GO" id="GO:0015846">
    <property type="term" value="P:polyamine transport"/>
    <property type="evidence" value="ECO:0007669"/>
    <property type="project" value="InterPro"/>
</dbReference>
<organism evidence="5">
    <name type="scientific">freshwater metagenome</name>
    <dbReference type="NCBI Taxonomy" id="449393"/>
    <lineage>
        <taxon>unclassified sequences</taxon>
        <taxon>metagenomes</taxon>
        <taxon>ecological metagenomes</taxon>
    </lineage>
</organism>
<evidence type="ECO:0000313" key="5">
    <source>
        <dbReference type="EMBL" id="CAB5016736.1"/>
    </source>
</evidence>